<organismHost>
    <name type="scientific">Spodoptera frugiperda</name>
    <name type="common">Fall armyworm</name>
    <dbReference type="NCBI Taxonomy" id="7108"/>
</organismHost>
<dbReference type="RefSeq" id="NP_149892.1">
    <property type="nucleotide sequence ID" value="NC_003038.1"/>
</dbReference>
<organismHost>
    <name type="scientific">Chilo suppressalis</name>
    <name type="common">Asiatic rice borer moth</name>
    <dbReference type="NCBI Taxonomy" id="168631"/>
</organismHost>
<reference evidence="1 2" key="6">
    <citation type="journal article" date="1992" name="Virus Genes">
        <title>Characterization of the third origin of DNA replication of the genome of insect iridescent virus type 6.</title>
        <authorList>
            <person name="Sonntag K.C."/>
            <person name="Darai G."/>
        </authorList>
    </citation>
    <scope>NUCLEOTIDE SEQUENCE [LARGE SCALE GENOMIC DNA]</scope>
</reference>
<dbReference type="EMBL" id="AF303741">
    <property type="protein sequence ID" value="AAK82289.1"/>
    <property type="molecule type" value="Genomic_DNA"/>
</dbReference>
<organismHost>
    <name type="scientific">Gryllus bimaculatus</name>
    <name type="common">Two-spotted cricket</name>
    <dbReference type="NCBI Taxonomy" id="6999"/>
</organismHost>
<organism evidence="1 2">
    <name type="scientific">Invertebrate iridescent virus 6</name>
    <name type="common">IIV-6</name>
    <name type="synonym">Chilo iridescent virus</name>
    <dbReference type="NCBI Taxonomy" id="176652"/>
    <lineage>
        <taxon>Viruses</taxon>
        <taxon>Varidnaviria</taxon>
        <taxon>Bamfordvirae</taxon>
        <taxon>Nucleocytoviricota</taxon>
        <taxon>Megaviricetes</taxon>
        <taxon>Pimascovirales</taxon>
        <taxon>Pimascovirales incertae sedis</taxon>
        <taxon>Iridoviridae</taxon>
        <taxon>Betairidovirinae</taxon>
        <taxon>Iridovirus</taxon>
        <taxon>Iridovirus chilo1</taxon>
    </lineage>
</organism>
<reference evidence="1 2" key="3">
    <citation type="journal article" date="1987" name="Virology">
        <title>Molecular cloning and physical mapping of the genome of insect iridescent virus type 6: further evidence for circular permutation of the viral genome.</title>
        <authorList>
            <person name="Schnitzler P."/>
            <person name="Soltau J.B."/>
            <person name="Fischer M."/>
            <person name="Reisner H."/>
            <person name="Scholz J."/>
            <person name="Delius H."/>
            <person name="Darai G."/>
        </authorList>
    </citation>
    <scope>NUCLEOTIDE SEQUENCE [LARGE SCALE GENOMIC DNA]</scope>
</reference>
<reference evidence="1 2" key="5">
    <citation type="journal article" date="1992" name="Virus Genes">
        <title>Identification and mapping of origins of DNA replication within the DNA sequences of the genome of insect iridescent virus type 6.</title>
        <authorList>
            <person name="Handermann M."/>
            <person name="Schnitzler P."/>
            <person name="Rosen-Wolff A."/>
            <person name="Raab K."/>
            <person name="Sonntag K.C."/>
            <person name="Darai G."/>
        </authorList>
    </citation>
    <scope>NUCLEOTIDE SEQUENCE [LARGE SCALE GENOMIC DNA]</scope>
</reference>
<protein>
    <submittedName>
        <fullName evidence="1">429R</fullName>
    </submittedName>
</protein>
<dbReference type="GeneID" id="1733157"/>
<reference evidence="1 2" key="11">
    <citation type="journal article" date="1994" name="Virus Genes">
        <title>Chilo iridescent virus encodes a putative helicase belonging to a distinct family within the "DEAD/H" superfamily: implications for the evolution of large DNA viruses.</title>
        <authorList>
            <person name="Sonntag K.C."/>
            <person name="Schnitzler P."/>
            <person name="Koonin E.V."/>
            <person name="Darai G."/>
        </authorList>
    </citation>
    <scope>NUCLEOTIDE SEQUENCE [LARGE SCALE GENOMIC DNA]</scope>
</reference>
<dbReference type="KEGG" id="vg:1733157"/>
<reference evidence="1 2" key="14">
    <citation type="journal article" date="1999" name="Virus Genes">
        <title>Identification of a gene cluster within the genome of Chilo iridescent virus encoding enzymes involved in viral DNA replication and processing.</title>
        <authorList>
            <person name="Muller K."/>
            <person name="Tidona C.A."/>
            <person name="Darai G."/>
        </authorList>
    </citation>
    <scope>NUCLEOTIDE SEQUENCE [LARGE SCALE GENOMIC DNA]</scope>
</reference>
<dbReference type="Proteomes" id="UP000001359">
    <property type="component" value="Segment"/>
</dbReference>
<reference evidence="1 2" key="4">
    <citation type="journal article" date="1988" name="Virology">
        <title>Identification and characterization of the repetitive DNA element in the genome of insect iridescent virus type 6.</title>
        <authorList>
            <person name="Fischer M."/>
            <person name="Schnitzler P."/>
            <person name="Delius H."/>
            <person name="Darai G."/>
        </authorList>
    </citation>
    <scope>NUCLEOTIDE SEQUENCE [LARGE SCALE GENOMIC DNA]</scope>
</reference>
<organismHost>
    <name type="scientific">Acheta domesticus</name>
    <name type="common">House cricket</name>
    <dbReference type="NCBI Taxonomy" id="6997"/>
</organismHost>
<proteinExistence type="predicted"/>
<reference evidence="1 2" key="7">
    <citation type="journal article" date="1993" name="J. Gen. Virol.">
        <title>Identification of the gene encoding the major capsid protein of insect iridescent virus type 6 by polymerase chain reaction.</title>
        <authorList>
            <person name="Stohwasser R."/>
            <person name="Raab K."/>
            <person name="Schnitzler P."/>
            <person name="Janssen W."/>
            <person name="Darai G."/>
        </authorList>
    </citation>
    <scope>NUCLEOTIDE SEQUENCE [LARGE SCALE GENOMIC DNA]</scope>
</reference>
<reference evidence="1 2" key="9">
    <citation type="journal article" date="1994" name="J. Gen. Virol.">
        <title>Insect iridescent virus type 6 encodes a polypeptide related to the largest subunit of eukaryotic RNA polymerase II.</title>
        <authorList>
            <person name="Schnitzler P."/>
            <person name="Sonntag K.C."/>
            <person name="Muller M."/>
            <person name="Janssen W."/>
            <person name="Bugert J.J."/>
            <person name="Koonin E.V."/>
            <person name="Darai G."/>
        </authorList>
    </citation>
    <scope>NUCLEOTIDE SEQUENCE [LARGE SCALE GENOMIC DNA]</scope>
</reference>
<evidence type="ECO:0000313" key="1">
    <source>
        <dbReference type="EMBL" id="AAK82289.1"/>
    </source>
</evidence>
<reference evidence="1 2" key="2">
    <citation type="journal article" date="1986" name="Med. Microbiol. Immunol.">
        <title>Insect iridescent virus type 6 induced toxic degenerative hepatitis in mice.</title>
        <authorList>
            <person name="Lorbacher de Ruiz H."/>
            <person name="Gelderblom H."/>
            <person name="Hofmann W."/>
            <person name="Darai G."/>
        </authorList>
    </citation>
    <scope>NUCLEOTIDE SEQUENCE [LARGE SCALE GENOMIC DNA]</scope>
</reference>
<reference evidence="1 2" key="13">
    <citation type="journal article" date="1998" name="Virus Genes">
        <title>Identification of a thymidylate synthase gene within the genome of Chilo iridescent virus.</title>
        <authorList>
            <person name="Muller K."/>
            <person name="Tidona C.A."/>
            <person name="Bahr U."/>
            <person name="Darai G."/>
        </authorList>
    </citation>
    <scope>NUCLEOTIDE SEQUENCE [LARGE SCALE GENOMIC DNA]</scope>
</reference>
<sequence length="44" mass="5545">MNFILWFFKRRFLKRRSISKCFIFCTTSFSHYRSHNLINSHSTW</sequence>
<organismHost>
    <name type="scientific">Gryllus campestris</name>
    <dbReference type="NCBI Taxonomy" id="58607"/>
</organismHost>
<reference evidence="1 2" key="15">
    <citation type="journal article" date="2001" name="Virology">
        <title>Analysis of the first complete DNA sequence of an invertebrate iridovirus: coding strategy of the genome of Chilo iridescent virus.</title>
        <authorList>
            <person name="Jakob N.J."/>
            <person name="Muller K."/>
            <person name="Bahr U."/>
            <person name="Darai G."/>
        </authorList>
    </citation>
    <scope>NUCLEOTIDE SEQUENCE [LARGE SCALE GENOMIC DNA]</scope>
</reference>
<accession>Q91F96</accession>
<reference evidence="1 2" key="8">
    <citation type="journal article" date="1994" name="Intervirology">
        <title>Identification of the primary structure and the coding capacity of the genome of insect iridescent virus type 6 between the genome coordinates 0.310 and 0.347 (7990 bp).</title>
        <authorList>
            <person name="Sonntag K.C."/>
            <person name="Schnitzler P."/>
            <person name="Janssen W."/>
            <person name="Darai G."/>
        </authorList>
    </citation>
    <scope>NUCLEOTIDE SEQUENCE [LARGE SCALE GENOMIC DNA]</scope>
</reference>
<reference evidence="1 2" key="12">
    <citation type="journal article" date="1997" name="Virus Genes">
        <title>The DNA sequence of Chilo iridescent virus between the genome coordinates 0.101 and 0.391; similarities in coding strategy between insect and vertebrate iridoviruses.</title>
        <authorList>
            <person name="Bahr U."/>
            <person name="Tidona C.A."/>
            <person name="Darai G."/>
        </authorList>
    </citation>
    <scope>NUCLEOTIDE SEQUENCE [LARGE SCALE GENOMIC DNA]</scope>
</reference>
<keyword evidence="2" id="KW-1185">Reference proteome</keyword>
<name>Q91F96_IIV6</name>
<reference evidence="1 2" key="1">
    <citation type="journal article" date="1984" name="J. Virol.">
        <title>DNA analysis of insect iridescent virus 6: evidence for circular permutation and terminal redundancy.</title>
        <authorList>
            <person name="Delius H."/>
            <person name="Darai G."/>
            <person name="Fluegel R.M."/>
        </authorList>
    </citation>
    <scope>NUCLEOTIDE SEQUENCE [LARGE SCALE GENOMIC DNA]</scope>
</reference>
<reference evidence="1 2" key="10">
    <citation type="journal article" date="1994" name="Nucleic Acids Res.">
        <title>Identification of genes encoding zinc finger proteins, non-histone chromosomal HMG protein homologue, and a putative GTP phosphohydrolase in the genome of Chilo iridescent virus.</title>
        <authorList>
            <person name="Schnitzler P."/>
            <person name="Hug M."/>
            <person name="Handermann M."/>
            <person name="Janssen W."/>
            <person name="Koonin E.V."/>
            <person name="Delius H."/>
            <person name="Darai C."/>
        </authorList>
    </citation>
    <scope>NUCLEOTIDE SEQUENCE [LARGE SCALE GENOMIC DNA]</scope>
</reference>
<evidence type="ECO:0000313" key="2">
    <source>
        <dbReference type="Proteomes" id="UP000001359"/>
    </source>
</evidence>